<keyword evidence="3" id="KW-0472">Membrane</keyword>
<feature type="disulfide bond" evidence="2">
    <location>
        <begin position="476"/>
        <end position="510"/>
    </location>
</feature>
<protein>
    <submittedName>
        <fullName evidence="7">ShKT domain-containing protein</fullName>
    </submittedName>
</protein>
<feature type="domain" description="ShKT" evidence="5">
    <location>
        <begin position="476"/>
        <end position="510"/>
    </location>
</feature>
<dbReference type="SUPFAM" id="SSF48056">
    <property type="entry name" value="Di-copper centre-containing domain"/>
    <property type="match status" value="1"/>
</dbReference>
<keyword evidence="3" id="KW-1133">Transmembrane helix</keyword>
<evidence type="ECO:0000313" key="7">
    <source>
        <dbReference type="WBParaSite" id="SPAL_0001722900.1"/>
    </source>
</evidence>
<dbReference type="Proteomes" id="UP000046392">
    <property type="component" value="Unplaced"/>
</dbReference>
<evidence type="ECO:0000256" key="3">
    <source>
        <dbReference type="SAM" id="Phobius"/>
    </source>
</evidence>
<dbReference type="AlphaFoldDB" id="A0A0N5CHB0"/>
<evidence type="ECO:0000256" key="2">
    <source>
        <dbReference type="PROSITE-ProRule" id="PRU01005"/>
    </source>
</evidence>
<evidence type="ECO:0000259" key="5">
    <source>
        <dbReference type="PROSITE" id="PS51670"/>
    </source>
</evidence>
<feature type="domain" description="ShKT" evidence="5">
    <location>
        <begin position="594"/>
        <end position="628"/>
    </location>
</feature>
<dbReference type="Gene3D" id="1.10.1280.10">
    <property type="entry name" value="Di-copper center containing domain from catechol oxidase"/>
    <property type="match status" value="1"/>
</dbReference>
<dbReference type="PANTHER" id="PTHR11474:SF21">
    <property type="entry name" value="SHKT DOMAIN-CONTAINING PROTEIN"/>
    <property type="match status" value="1"/>
</dbReference>
<dbReference type="PROSITE" id="PS51670">
    <property type="entry name" value="SHKT"/>
    <property type="match status" value="4"/>
</dbReference>
<comment type="caution">
    <text evidence="2">Lacks conserved residue(s) required for the propagation of feature annotation.</text>
</comment>
<dbReference type="Pfam" id="PF00264">
    <property type="entry name" value="Tyrosinase"/>
    <property type="match status" value="1"/>
</dbReference>
<feature type="domain" description="ShKT" evidence="5">
    <location>
        <begin position="638"/>
        <end position="671"/>
    </location>
</feature>
<sequence>MFICKIIIFIFYIVVSFFTLQTTSLDCSKAPTPALKIICGQIQRWDEGSRKSPQLTPSIALPPAIPGQPAPMIAAEIAPIARTAAQCMDLGCLCSFLGGNGNAGSNNCALSNGQQLNKALRKELRMLTTEERQRYHAAVQKLKANGDYTNFAQIHAQFSSSGGAHSGPAFLPWHREFLKRYEIALRQIDPSVALPYWDSTLESELPTPADSILFTDIFAGTTDAQGNVVTGPFKGFSTTSGAPNFKRRVGAQGSVFKDSEVNYILQQTKVDQVLSFTAPQQGCPAQIQWNALEYTHGNVHIFVGGDMFETSTAGNDPIFWNHHSFIDLIWELWRQSKQNRLDREQSYPQDMQQCSSANHFASGLMRPFEPWRNIDGLNNKYTDNLYEFAPRPTCSPATPTCGSEFLFCKITNNFGKCTAKIRPTGNCVGLESIKEACYQSQCINGKCVSSVPNPITTPKPAVLPTRPPPFVRVTNCFNENECCSTWARNGECQRNGPYMNAWCAASCNKCKFNYDINAECSDRHMNCGLWSRSGECQKNLLWMTENCRKSCNQCGITRAEKCSGGRGTVTTPRTPVVSNGRDPQDRSACKSVGCFNENICCPVWGIMGECARNPFWMSCNCRVSCGFCVPNDYYYGSCNDYHRQCQDWASKGECQRNPWMMENCRFSCQSCYSQFELRSMCRSGSRPIGGFVSWGRGMNWGMGFGLRKARSFNDTSFDEY</sequence>
<feature type="disulfide bond" evidence="2">
    <location>
        <begin position="594"/>
        <end position="628"/>
    </location>
</feature>
<dbReference type="STRING" id="174720.A0A0N5CHB0"/>
<feature type="domain" description="ShKT" evidence="5">
    <location>
        <begin position="520"/>
        <end position="554"/>
    </location>
</feature>
<keyword evidence="6" id="KW-1185">Reference proteome</keyword>
<dbReference type="InterPro" id="IPR008922">
    <property type="entry name" value="Di-copper_centre_dom_sf"/>
</dbReference>
<dbReference type="PROSITE" id="PS00497">
    <property type="entry name" value="TYROSINASE_1"/>
    <property type="match status" value="1"/>
</dbReference>
<feature type="transmembrane region" description="Helical" evidence="3">
    <location>
        <begin position="7"/>
        <end position="25"/>
    </location>
</feature>
<dbReference type="InterPro" id="IPR002227">
    <property type="entry name" value="Tyrosinase_Cu-bd"/>
</dbReference>
<proteinExistence type="predicted"/>
<dbReference type="InterPro" id="IPR003582">
    <property type="entry name" value="ShKT_dom"/>
</dbReference>
<evidence type="ECO:0000313" key="6">
    <source>
        <dbReference type="Proteomes" id="UP000046392"/>
    </source>
</evidence>
<keyword evidence="4" id="KW-0732">Signal</keyword>
<reference evidence="7" key="1">
    <citation type="submission" date="2017-02" db="UniProtKB">
        <authorList>
            <consortium name="WormBaseParasite"/>
        </authorList>
    </citation>
    <scope>IDENTIFICATION</scope>
</reference>
<keyword evidence="2" id="KW-1015">Disulfide bond</keyword>
<keyword evidence="3" id="KW-0812">Transmembrane</keyword>
<evidence type="ECO:0000256" key="4">
    <source>
        <dbReference type="SAM" id="SignalP"/>
    </source>
</evidence>
<dbReference type="SMART" id="SM00254">
    <property type="entry name" value="ShKT"/>
    <property type="match status" value="4"/>
</dbReference>
<name>A0A0N5CHB0_STREA</name>
<dbReference type="InterPro" id="IPR050316">
    <property type="entry name" value="Tyrosinase/Hemocyanin"/>
</dbReference>
<dbReference type="PANTHER" id="PTHR11474">
    <property type="entry name" value="TYROSINASE FAMILY MEMBER"/>
    <property type="match status" value="1"/>
</dbReference>
<evidence type="ECO:0000256" key="1">
    <source>
        <dbReference type="ARBA" id="ARBA00022723"/>
    </source>
</evidence>
<dbReference type="GO" id="GO:0046872">
    <property type="term" value="F:metal ion binding"/>
    <property type="evidence" value="ECO:0007669"/>
    <property type="project" value="UniProtKB-KW"/>
</dbReference>
<dbReference type="PROSITE" id="PS00498">
    <property type="entry name" value="TYROSINASE_2"/>
    <property type="match status" value="1"/>
</dbReference>
<feature type="chain" id="PRO_5005896089" evidence="4">
    <location>
        <begin position="17"/>
        <end position="720"/>
    </location>
</feature>
<keyword evidence="1" id="KW-0479">Metal-binding</keyword>
<dbReference type="PRINTS" id="PR00092">
    <property type="entry name" value="TYROSINASE"/>
</dbReference>
<accession>A0A0N5CHB0</accession>
<feature type="signal peptide" evidence="4">
    <location>
        <begin position="1"/>
        <end position="16"/>
    </location>
</feature>
<dbReference type="GO" id="GO:0016491">
    <property type="term" value="F:oxidoreductase activity"/>
    <property type="evidence" value="ECO:0007669"/>
    <property type="project" value="InterPro"/>
</dbReference>
<organism evidence="6 7">
    <name type="scientific">Strongyloides papillosus</name>
    <name type="common">Intestinal threadworm</name>
    <dbReference type="NCBI Taxonomy" id="174720"/>
    <lineage>
        <taxon>Eukaryota</taxon>
        <taxon>Metazoa</taxon>
        <taxon>Ecdysozoa</taxon>
        <taxon>Nematoda</taxon>
        <taxon>Chromadorea</taxon>
        <taxon>Rhabditida</taxon>
        <taxon>Tylenchina</taxon>
        <taxon>Panagrolaimomorpha</taxon>
        <taxon>Strongyloidoidea</taxon>
        <taxon>Strongyloididae</taxon>
        <taxon>Strongyloides</taxon>
    </lineage>
</organism>
<feature type="disulfide bond" evidence="2">
    <location>
        <begin position="520"/>
        <end position="554"/>
    </location>
</feature>
<dbReference type="Pfam" id="PF01549">
    <property type="entry name" value="ShK"/>
    <property type="match status" value="4"/>
</dbReference>
<dbReference type="WBParaSite" id="SPAL_0001722900.1">
    <property type="protein sequence ID" value="SPAL_0001722900.1"/>
    <property type="gene ID" value="SPAL_0001722900"/>
</dbReference>